<dbReference type="Proteomes" id="UP000295008">
    <property type="component" value="Unassembled WGS sequence"/>
</dbReference>
<name>A0A4R1R9Y1_HYDET</name>
<organism evidence="2 3">
    <name type="scientific">Hydrogenispora ethanolica</name>
    <dbReference type="NCBI Taxonomy" id="1082276"/>
    <lineage>
        <taxon>Bacteria</taxon>
        <taxon>Bacillati</taxon>
        <taxon>Bacillota</taxon>
        <taxon>Hydrogenispora</taxon>
    </lineage>
</organism>
<dbReference type="AlphaFoldDB" id="A0A4R1R9Y1"/>
<dbReference type="InterPro" id="IPR000014">
    <property type="entry name" value="PAS"/>
</dbReference>
<dbReference type="InterPro" id="IPR029016">
    <property type="entry name" value="GAF-like_dom_sf"/>
</dbReference>
<dbReference type="EMBL" id="SLUN01000025">
    <property type="protein sequence ID" value="TCL62390.1"/>
    <property type="molecule type" value="Genomic_DNA"/>
</dbReference>
<protein>
    <submittedName>
        <fullName evidence="2">PAS domain S-box-containing protein</fullName>
    </submittedName>
</protein>
<dbReference type="Pfam" id="PF13426">
    <property type="entry name" value="PAS_9"/>
    <property type="match status" value="1"/>
</dbReference>
<feature type="domain" description="PAS" evidence="1">
    <location>
        <begin position="191"/>
        <end position="237"/>
    </location>
</feature>
<accession>A0A4R1R9Y1</accession>
<dbReference type="NCBIfam" id="TIGR00229">
    <property type="entry name" value="sensory_box"/>
    <property type="match status" value="1"/>
</dbReference>
<dbReference type="CDD" id="cd00130">
    <property type="entry name" value="PAS"/>
    <property type="match status" value="1"/>
</dbReference>
<gene>
    <name evidence="2" type="ORF">EDC14_10259</name>
</gene>
<dbReference type="InterPro" id="IPR035965">
    <property type="entry name" value="PAS-like_dom_sf"/>
</dbReference>
<sequence>MLQYMENYIIKSKERCRERGLDPNSIPTLEVFDPNVLDIILNDYQEILSVVNFFVNKVLLTMNGTPIVMFVTDANGTILEYTGDETVKSMMQQLGFRPGVRFTEECNGTNAVSLALRHKCPIKLVGMDHYHEFVRRSACFTIPFRNDLGTILGTITIMTSSEQSHDLFITLLGTVVDSVERELLLRQQNKKLKLLNQIISDTTRIGIVLTDVDGRITEFNNYAEKLTRLSRINLLGKPVQELKYLGNFIAQILTTCEKKEDTEFVIEDSENSVKTVCLFNGMPVYDERNGLIGALGKFHDATDAI</sequence>
<dbReference type="PROSITE" id="PS50112">
    <property type="entry name" value="PAS"/>
    <property type="match status" value="1"/>
</dbReference>
<dbReference type="Gene3D" id="3.30.450.40">
    <property type="match status" value="1"/>
</dbReference>
<dbReference type="SMART" id="SM00091">
    <property type="entry name" value="PAS"/>
    <property type="match status" value="1"/>
</dbReference>
<evidence type="ECO:0000313" key="2">
    <source>
        <dbReference type="EMBL" id="TCL62390.1"/>
    </source>
</evidence>
<dbReference type="SUPFAM" id="SSF55785">
    <property type="entry name" value="PYP-like sensor domain (PAS domain)"/>
    <property type="match status" value="1"/>
</dbReference>
<reference evidence="2 3" key="1">
    <citation type="submission" date="2019-03" db="EMBL/GenBank/DDBJ databases">
        <title>Genomic Encyclopedia of Type Strains, Phase IV (KMG-IV): sequencing the most valuable type-strain genomes for metagenomic binning, comparative biology and taxonomic classification.</title>
        <authorList>
            <person name="Goeker M."/>
        </authorList>
    </citation>
    <scope>NUCLEOTIDE SEQUENCE [LARGE SCALE GENOMIC DNA]</scope>
    <source>
        <strain evidence="2 3">LX-B</strain>
    </source>
</reference>
<evidence type="ECO:0000313" key="3">
    <source>
        <dbReference type="Proteomes" id="UP000295008"/>
    </source>
</evidence>
<dbReference type="OrthoDB" id="9784397at2"/>
<comment type="caution">
    <text evidence="2">The sequence shown here is derived from an EMBL/GenBank/DDBJ whole genome shotgun (WGS) entry which is preliminary data.</text>
</comment>
<proteinExistence type="predicted"/>
<evidence type="ECO:0000259" key="1">
    <source>
        <dbReference type="PROSITE" id="PS50112"/>
    </source>
</evidence>
<dbReference type="Gene3D" id="3.30.450.20">
    <property type="entry name" value="PAS domain"/>
    <property type="match status" value="1"/>
</dbReference>
<keyword evidence="3" id="KW-1185">Reference proteome</keyword>